<keyword evidence="4" id="KW-0479">Metal-binding</keyword>
<dbReference type="InterPro" id="IPR050450">
    <property type="entry name" value="COX15/CtaA_HemeA_synthase"/>
</dbReference>
<evidence type="ECO:0000256" key="6">
    <source>
        <dbReference type="ARBA" id="ARBA00023002"/>
    </source>
</evidence>
<sequence>MAWSTAESSCSRISNSCLRSPKLAEQGEQSVTEKVTPAQPADITKRLARWSAYACVLAIVVIMLGAWTRLVDAGLGCPDWPGCYGFLTVPQSETSIAIANARFPETPVDVSKGWPEMIHRYAAGILGLVVFALAATAVRHRRVGVPFKLPLFIAAFILLQGAFGAWTVTLKLWPQVVALHLLGGFTTLSLLLLLTLRLRKGAQAGSDRVQTPSASLGRFRPWLYGGLLLIILQIALGAWTAANYAAVACTDLPTCQDQWWPEGMDFQHGFDITQQVGPNYLGGQLTADGRVAIHVTHRLGAVIVLGYFLVLLGLLWRHRGTNHLDRSIILVAAALALQIALGLANVWLHIPLSIAVAHNAMGAGLLLSMVHLIWRHHQLPYTETSPATHTTTINREVTA</sequence>
<evidence type="ECO:0000256" key="2">
    <source>
        <dbReference type="ARBA" id="ARBA00022475"/>
    </source>
</evidence>
<feature type="transmembrane region" description="Helical" evidence="12">
    <location>
        <begin position="299"/>
        <end position="316"/>
    </location>
</feature>
<evidence type="ECO:0000256" key="8">
    <source>
        <dbReference type="ARBA" id="ARBA00023133"/>
    </source>
</evidence>
<organism evidence="13 14">
    <name type="scientific">Marinobacter halophilus</name>
    <dbReference type="NCBI Taxonomy" id="1323740"/>
    <lineage>
        <taxon>Bacteria</taxon>
        <taxon>Pseudomonadati</taxon>
        <taxon>Pseudomonadota</taxon>
        <taxon>Gammaproteobacteria</taxon>
        <taxon>Pseudomonadales</taxon>
        <taxon>Marinobacteraceae</taxon>
        <taxon>Marinobacter</taxon>
    </lineage>
</organism>
<keyword evidence="10" id="KW-1015">Disulfide bond</keyword>
<comment type="subcellular location">
    <subcellularLocation>
        <location evidence="1">Membrane</location>
        <topology evidence="1">Multi-pass membrane protein</topology>
    </subcellularLocation>
</comment>
<feature type="transmembrane region" description="Helical" evidence="12">
    <location>
        <begin position="354"/>
        <end position="374"/>
    </location>
</feature>
<evidence type="ECO:0000256" key="7">
    <source>
        <dbReference type="ARBA" id="ARBA00023004"/>
    </source>
</evidence>
<dbReference type="PANTHER" id="PTHR35457:SF1">
    <property type="entry name" value="HEME A SYNTHASE"/>
    <property type="match status" value="1"/>
</dbReference>
<comment type="caution">
    <text evidence="13">The sequence shown here is derived from an EMBL/GenBank/DDBJ whole genome shotgun (WGS) entry which is preliminary data.</text>
</comment>
<feature type="transmembrane region" description="Helical" evidence="12">
    <location>
        <begin position="118"/>
        <end position="137"/>
    </location>
</feature>
<feature type="transmembrane region" description="Helical" evidence="12">
    <location>
        <begin position="149"/>
        <end position="166"/>
    </location>
</feature>
<keyword evidence="9 12" id="KW-0472">Membrane</keyword>
<name>A0A2T1KIR1_9GAMM</name>
<protein>
    <submittedName>
        <fullName evidence="13">Cytochrome B</fullName>
    </submittedName>
</protein>
<evidence type="ECO:0000313" key="14">
    <source>
        <dbReference type="Proteomes" id="UP000238385"/>
    </source>
</evidence>
<accession>A0A2T1KIR1</accession>
<dbReference type="EMBL" id="PXNN01000003">
    <property type="protein sequence ID" value="PSF10031.1"/>
    <property type="molecule type" value="Genomic_DNA"/>
</dbReference>
<keyword evidence="8" id="KW-0350">Heme biosynthesis</keyword>
<evidence type="ECO:0000256" key="10">
    <source>
        <dbReference type="ARBA" id="ARBA00023157"/>
    </source>
</evidence>
<evidence type="ECO:0000256" key="1">
    <source>
        <dbReference type="ARBA" id="ARBA00004141"/>
    </source>
</evidence>
<evidence type="ECO:0000256" key="11">
    <source>
        <dbReference type="ARBA" id="ARBA00023444"/>
    </source>
</evidence>
<feature type="transmembrane region" description="Helical" evidence="12">
    <location>
        <begin position="222"/>
        <end position="242"/>
    </location>
</feature>
<keyword evidence="2" id="KW-1003">Cell membrane</keyword>
<evidence type="ECO:0000256" key="12">
    <source>
        <dbReference type="SAM" id="Phobius"/>
    </source>
</evidence>
<dbReference type="AlphaFoldDB" id="A0A2T1KIR1"/>
<evidence type="ECO:0000256" key="4">
    <source>
        <dbReference type="ARBA" id="ARBA00022723"/>
    </source>
</evidence>
<evidence type="ECO:0000313" key="13">
    <source>
        <dbReference type="EMBL" id="PSF10031.1"/>
    </source>
</evidence>
<keyword evidence="3 12" id="KW-0812">Transmembrane</keyword>
<reference evidence="13 14" key="1">
    <citation type="submission" date="2018-03" db="EMBL/GenBank/DDBJ databases">
        <title>Marinobacter brunus sp. nov., a marine bacterium of Gamma-proteobacteria isolated from the surface seawater of the South China Sea.</title>
        <authorList>
            <person name="Cheng H."/>
            <person name="Wu Y.-H."/>
            <person name="Xamxidin M."/>
            <person name="Xu X.-W."/>
        </authorList>
    </citation>
    <scope>NUCLEOTIDE SEQUENCE [LARGE SCALE GENOMIC DNA]</scope>
    <source>
        <strain evidence="13 14">JCM 30472</strain>
    </source>
</reference>
<gene>
    <name evidence="13" type="ORF">C7H08_00570</name>
</gene>
<dbReference type="OrthoDB" id="1447144at2"/>
<dbReference type="GO" id="GO:0046872">
    <property type="term" value="F:metal ion binding"/>
    <property type="evidence" value="ECO:0007669"/>
    <property type="project" value="UniProtKB-KW"/>
</dbReference>
<keyword evidence="14" id="KW-1185">Reference proteome</keyword>
<dbReference type="PANTHER" id="PTHR35457">
    <property type="entry name" value="HEME A SYNTHASE"/>
    <property type="match status" value="1"/>
</dbReference>
<dbReference type="InterPro" id="IPR003780">
    <property type="entry name" value="COX15/CtaA_fam"/>
</dbReference>
<comment type="pathway">
    <text evidence="11">Porphyrin-containing compound metabolism.</text>
</comment>
<dbReference type="Pfam" id="PF02628">
    <property type="entry name" value="COX15-CtaA"/>
    <property type="match status" value="1"/>
</dbReference>
<dbReference type="GO" id="GO:0016491">
    <property type="term" value="F:oxidoreductase activity"/>
    <property type="evidence" value="ECO:0007669"/>
    <property type="project" value="UniProtKB-KW"/>
</dbReference>
<evidence type="ECO:0000256" key="9">
    <source>
        <dbReference type="ARBA" id="ARBA00023136"/>
    </source>
</evidence>
<feature type="transmembrane region" description="Helical" evidence="12">
    <location>
        <begin position="50"/>
        <end position="70"/>
    </location>
</feature>
<keyword evidence="7" id="KW-0408">Iron</keyword>
<keyword evidence="6" id="KW-0560">Oxidoreductase</keyword>
<proteinExistence type="predicted"/>
<feature type="transmembrane region" description="Helical" evidence="12">
    <location>
        <begin position="328"/>
        <end position="348"/>
    </location>
</feature>
<feature type="transmembrane region" description="Helical" evidence="12">
    <location>
        <begin position="172"/>
        <end position="194"/>
    </location>
</feature>
<dbReference type="Proteomes" id="UP000238385">
    <property type="component" value="Unassembled WGS sequence"/>
</dbReference>
<dbReference type="GO" id="GO:0006784">
    <property type="term" value="P:heme A biosynthetic process"/>
    <property type="evidence" value="ECO:0007669"/>
    <property type="project" value="InterPro"/>
</dbReference>
<evidence type="ECO:0000256" key="5">
    <source>
        <dbReference type="ARBA" id="ARBA00022989"/>
    </source>
</evidence>
<keyword evidence="5 12" id="KW-1133">Transmembrane helix</keyword>
<evidence type="ECO:0000256" key="3">
    <source>
        <dbReference type="ARBA" id="ARBA00022692"/>
    </source>
</evidence>
<dbReference type="GO" id="GO:0016020">
    <property type="term" value="C:membrane"/>
    <property type="evidence" value="ECO:0007669"/>
    <property type="project" value="UniProtKB-SubCell"/>
</dbReference>